<dbReference type="InterPro" id="IPR024078">
    <property type="entry name" value="LmbE-like_dom_sf"/>
</dbReference>
<evidence type="ECO:0000313" key="3">
    <source>
        <dbReference type="Proteomes" id="UP000533269"/>
    </source>
</evidence>
<dbReference type="InterPro" id="IPR003737">
    <property type="entry name" value="GlcNAc_PI_deacetylase-related"/>
</dbReference>
<accession>A0A7W4TMM0</accession>
<dbReference type="EMBL" id="JACHVY010000002">
    <property type="protein sequence ID" value="MBB2901733.1"/>
    <property type="molecule type" value="Genomic_DNA"/>
</dbReference>
<dbReference type="Gene3D" id="3.40.50.10320">
    <property type="entry name" value="LmbE-like"/>
    <property type="match status" value="1"/>
</dbReference>
<dbReference type="PANTHER" id="PTHR12993">
    <property type="entry name" value="N-ACETYLGLUCOSAMINYL-PHOSPHATIDYLINOSITOL DE-N-ACETYLASE-RELATED"/>
    <property type="match status" value="1"/>
</dbReference>
<dbReference type="GO" id="GO:0016811">
    <property type="term" value="F:hydrolase activity, acting on carbon-nitrogen (but not peptide) bonds, in linear amides"/>
    <property type="evidence" value="ECO:0007669"/>
    <property type="project" value="TreeGrafter"/>
</dbReference>
<dbReference type="RefSeq" id="WP_183391726.1">
    <property type="nucleotide sequence ID" value="NZ_JACHVY010000002.1"/>
</dbReference>
<keyword evidence="1" id="KW-0862">Zinc</keyword>
<evidence type="ECO:0000256" key="1">
    <source>
        <dbReference type="ARBA" id="ARBA00022833"/>
    </source>
</evidence>
<sequence>MSPAETAGRAVRVVAVSPHLDDAAFSAGGLLAGLAAAGAEVHVVTVFTATVPGPTGFALACQTDKGLPPEADYMALRRAEDAAATAALGVRGRHLPLAEAPHRGYGSPAALFGPVAPGDEDGPDVVRAALAEVLDGFPGPVDLLLGPQALGDHVDHRHVRAAVDALAHDRGLPLARWADTPYVLRPGADAPAGSPRYPTGEELDAKVEACAAYATQLGFQFDGPAAMTRALRALPESFDPPLPVRAAGPHAGD</sequence>
<dbReference type="AlphaFoldDB" id="A0A7W4TMM0"/>
<comment type="caution">
    <text evidence="2">The sequence shown here is derived from an EMBL/GenBank/DDBJ whole genome shotgun (WGS) entry which is preliminary data.</text>
</comment>
<dbReference type="Pfam" id="PF02585">
    <property type="entry name" value="PIG-L"/>
    <property type="match status" value="1"/>
</dbReference>
<name>A0A7W4TMM0_KINRA</name>
<organism evidence="2 3">
    <name type="scientific">Kineococcus radiotolerans</name>
    <dbReference type="NCBI Taxonomy" id="131568"/>
    <lineage>
        <taxon>Bacteria</taxon>
        <taxon>Bacillati</taxon>
        <taxon>Actinomycetota</taxon>
        <taxon>Actinomycetes</taxon>
        <taxon>Kineosporiales</taxon>
        <taxon>Kineosporiaceae</taxon>
        <taxon>Kineococcus</taxon>
    </lineage>
</organism>
<protein>
    <submittedName>
        <fullName evidence="2">LmbE family N-acetylglucosaminyl deacetylase</fullName>
    </submittedName>
</protein>
<gene>
    <name evidence="2" type="ORF">FHR75_002548</name>
</gene>
<reference evidence="2 3" key="1">
    <citation type="submission" date="2020-08" db="EMBL/GenBank/DDBJ databases">
        <title>The Agave Microbiome: Exploring the role of microbial communities in plant adaptations to desert environments.</title>
        <authorList>
            <person name="Partida-Martinez L.P."/>
        </authorList>
    </citation>
    <scope>NUCLEOTIDE SEQUENCE [LARGE SCALE GENOMIC DNA]</scope>
    <source>
        <strain evidence="2 3">AS2.23</strain>
    </source>
</reference>
<reference evidence="2 3" key="2">
    <citation type="submission" date="2020-08" db="EMBL/GenBank/DDBJ databases">
        <authorList>
            <person name="Partida-Martinez L."/>
            <person name="Huntemann M."/>
            <person name="Clum A."/>
            <person name="Wang J."/>
            <person name="Palaniappan K."/>
            <person name="Ritter S."/>
            <person name="Chen I.-M."/>
            <person name="Stamatis D."/>
            <person name="Reddy T."/>
            <person name="O'Malley R."/>
            <person name="Daum C."/>
            <person name="Shapiro N."/>
            <person name="Ivanova N."/>
            <person name="Kyrpides N."/>
            <person name="Woyke T."/>
        </authorList>
    </citation>
    <scope>NUCLEOTIDE SEQUENCE [LARGE SCALE GENOMIC DNA]</scope>
    <source>
        <strain evidence="2 3">AS2.23</strain>
    </source>
</reference>
<proteinExistence type="predicted"/>
<dbReference type="Proteomes" id="UP000533269">
    <property type="component" value="Unassembled WGS sequence"/>
</dbReference>
<dbReference type="SUPFAM" id="SSF102588">
    <property type="entry name" value="LmbE-like"/>
    <property type="match status" value="1"/>
</dbReference>
<evidence type="ECO:0000313" key="2">
    <source>
        <dbReference type="EMBL" id="MBB2901733.1"/>
    </source>
</evidence>
<dbReference type="PANTHER" id="PTHR12993:SF29">
    <property type="entry name" value="BLR3841 PROTEIN"/>
    <property type="match status" value="1"/>
</dbReference>
<dbReference type="GO" id="GO:0016137">
    <property type="term" value="P:glycoside metabolic process"/>
    <property type="evidence" value="ECO:0007669"/>
    <property type="project" value="UniProtKB-ARBA"/>
</dbReference>